<evidence type="ECO:0000256" key="1">
    <source>
        <dbReference type="ARBA" id="ARBA00022598"/>
    </source>
</evidence>
<feature type="compositionally biased region" description="Polar residues" evidence="4">
    <location>
        <begin position="212"/>
        <end position="222"/>
    </location>
</feature>
<organism evidence="5">
    <name type="scientific">Corethrella appendiculata</name>
    <dbReference type="NCBI Taxonomy" id="1370023"/>
    <lineage>
        <taxon>Eukaryota</taxon>
        <taxon>Metazoa</taxon>
        <taxon>Ecdysozoa</taxon>
        <taxon>Arthropoda</taxon>
        <taxon>Hexapoda</taxon>
        <taxon>Insecta</taxon>
        <taxon>Pterygota</taxon>
        <taxon>Neoptera</taxon>
        <taxon>Endopterygota</taxon>
        <taxon>Diptera</taxon>
        <taxon>Nematocera</taxon>
        <taxon>Culicoidea</taxon>
        <taxon>Chaoboridae</taxon>
        <taxon>Corethrella</taxon>
    </lineage>
</organism>
<evidence type="ECO:0000256" key="3">
    <source>
        <dbReference type="ARBA" id="ARBA00022840"/>
    </source>
</evidence>
<feature type="compositionally biased region" description="Basic and acidic residues" evidence="4">
    <location>
        <begin position="428"/>
        <end position="437"/>
    </location>
</feature>
<feature type="region of interest" description="Disordered" evidence="4">
    <location>
        <begin position="201"/>
        <end position="276"/>
    </location>
</feature>
<feature type="region of interest" description="Disordered" evidence="4">
    <location>
        <begin position="380"/>
        <end position="479"/>
    </location>
</feature>
<evidence type="ECO:0000256" key="2">
    <source>
        <dbReference type="ARBA" id="ARBA00022741"/>
    </source>
</evidence>
<sequence>MDIKQNGHPSTQSGNHIKQQQHQTTTTIVRNNTANATVTTTTTTPQHKVTLRRRCRSEGLQMAPIPQKQLQLNGQISEISSPHSPKQQTNSQYLRNKIDSNPAAASYIVDQSFNLNNAIMMTNTTTSTTPSTISKQQQQQQKLLTVTNEQLPNSNNHMLKENMITNGYHHYHNHQDYPNDIEMYKKLRKYGLHVDQMKVHNHPHSHSHQNQRQYNPRNSIFDSNRRKLRARSDSEPQEIYTTASSSSLLSSSASSSTSSSSSLTTNNSNSHTFNERYRCTEEITSLKRTRDTISPSSNSIDNELTACLKESPPLKIFNKTNETIMENDMDEDDDVDTDTNTITEATVSGKFKGTGGGPRLKTTSKATTVVNGFRSSKINRKMNKIKSAPSTNSTLVRNNLNRRSLESPINSAASTSSTISESTNGTTEKQDFDEHSDCGGAVDDDDAELSGGEEEDDDLDDIDGENTGELDDSMTDSEDNYKTHLDALNAAKSPSSLTAKSKAPMNAVECCVNGGFATNAPLQASLFPHVPPYITFASHEEKGPPMPAQIQKILKWKLTIITPIIVRKILLNSGFRLLKKTNDWMGIWGKHMKSPCFKTLKPYQKFNHIPGSFQIGRKDRCWRNLQAQMAKHGKKEFGFMPRTYIIPQDLKILRQMWPRYSQRNCKWIIKPPAAARGTGIKVVNRWSQIPKRKPLIVQRYIERPFLINGSKFDLRLYCLVTSINPLRVYMHTDGLARFASVKYSEKSDTLNDRFMHLTNYSINKLSSNYNANEDATACKGHKWTVKSLWSYLQTQKVNTERLWGALRNLVLRTILAGEGPIHAMSKCNVGSKYNCYELFGIDVILDSELVPWLLEVNISPSLHSSSPLDLHVKGPLVTALLNTSLFQIPPKIPLAEQKEILKEQGLKSPLCYDKRIYATSLSKTERIKHTQFMQREVTREEYLNTILDDLTPDDVRCLIATEDELARCAPLERILPAPNSHKYLNFTENPRYYNRLLDAWETRYSKCRADGIEQLRQFCASKIHLDVAPPTFQRDSNDKLPNEKQQLSPQIHIQIQQTTNSQQQQQQQQNFPPAPPSTPVRQLEQQEISTFNNCTIENVQNSDPNTMTTQQQTIILDSMNQSQQQQQQQNEINLKMCKENLIPSTNEKIILSDSSALLLKQQECCEDTENAAIIIQQ</sequence>
<dbReference type="SUPFAM" id="SSF56059">
    <property type="entry name" value="Glutathione synthetase ATP-binding domain-like"/>
    <property type="match status" value="1"/>
</dbReference>
<dbReference type="GO" id="GO:0015631">
    <property type="term" value="F:tubulin binding"/>
    <property type="evidence" value="ECO:0007669"/>
    <property type="project" value="TreeGrafter"/>
</dbReference>
<feature type="compositionally biased region" description="Low complexity" evidence="4">
    <location>
        <begin position="20"/>
        <end position="44"/>
    </location>
</feature>
<feature type="compositionally biased region" description="Polar residues" evidence="4">
    <location>
        <begin position="388"/>
        <end position="402"/>
    </location>
</feature>
<dbReference type="GO" id="GO:0036064">
    <property type="term" value="C:ciliary basal body"/>
    <property type="evidence" value="ECO:0007669"/>
    <property type="project" value="TreeGrafter"/>
</dbReference>
<dbReference type="Gene3D" id="3.30.470.20">
    <property type="entry name" value="ATP-grasp fold, B domain"/>
    <property type="match status" value="1"/>
</dbReference>
<dbReference type="AlphaFoldDB" id="U5EQF5"/>
<feature type="compositionally biased region" description="Low complexity" evidence="4">
    <location>
        <begin position="409"/>
        <end position="427"/>
    </location>
</feature>
<dbReference type="GO" id="GO:0070740">
    <property type="term" value="F:tubulin-glutamic acid ligase activity"/>
    <property type="evidence" value="ECO:0007669"/>
    <property type="project" value="TreeGrafter"/>
</dbReference>
<feature type="compositionally biased region" description="Polar residues" evidence="4">
    <location>
        <begin position="7"/>
        <end position="18"/>
    </location>
</feature>
<feature type="region of interest" description="Disordered" evidence="4">
    <location>
        <begin position="1055"/>
        <end position="1082"/>
    </location>
</feature>
<evidence type="ECO:0000313" key="5">
    <source>
        <dbReference type="EMBL" id="JAB55585.1"/>
    </source>
</evidence>
<keyword evidence="2" id="KW-0547">Nucleotide-binding</keyword>
<proteinExistence type="evidence at transcript level"/>
<keyword evidence="1" id="KW-0436">Ligase</keyword>
<evidence type="ECO:0000256" key="4">
    <source>
        <dbReference type="SAM" id="MobiDB-lite"/>
    </source>
</evidence>
<feature type="region of interest" description="Disordered" evidence="4">
    <location>
        <begin position="1"/>
        <end position="51"/>
    </location>
</feature>
<dbReference type="InterPro" id="IPR004344">
    <property type="entry name" value="TTL/TTLL_fam"/>
</dbReference>
<dbReference type="Pfam" id="PF03133">
    <property type="entry name" value="TTL"/>
    <property type="match status" value="1"/>
</dbReference>
<accession>U5EQF5</accession>
<keyword evidence="3" id="KW-0067">ATP-binding</keyword>
<dbReference type="PANTHER" id="PTHR12241:SF162">
    <property type="entry name" value="TUBULIN MONOGLUTAMYLASE TTLL4"/>
    <property type="match status" value="1"/>
</dbReference>
<feature type="region of interest" description="Disordered" evidence="4">
    <location>
        <begin position="1030"/>
        <end position="1049"/>
    </location>
</feature>
<feature type="compositionally biased region" description="Acidic residues" evidence="4">
    <location>
        <begin position="442"/>
        <end position="478"/>
    </location>
</feature>
<feature type="compositionally biased region" description="Low complexity" evidence="4">
    <location>
        <begin position="1055"/>
        <end position="1070"/>
    </location>
</feature>
<dbReference type="PANTHER" id="PTHR12241">
    <property type="entry name" value="TUBULIN POLYGLUTAMYLASE"/>
    <property type="match status" value="1"/>
</dbReference>
<dbReference type="GO" id="GO:0005524">
    <property type="term" value="F:ATP binding"/>
    <property type="evidence" value="ECO:0007669"/>
    <property type="project" value="UniProtKB-KW"/>
</dbReference>
<name>U5EQF5_9DIPT</name>
<reference evidence="5" key="1">
    <citation type="journal article" date="2014" name="Insect Biochem. Mol. Biol.">
        <title>An insight into the sialome of the frog biting fly, Corethrella appendiculata.</title>
        <authorList>
            <person name="Ribeiro J.M.C."/>
            <person name="Chagas A.C."/>
            <person name="Pham V.M."/>
            <person name="Lounibos L.P."/>
            <person name="Calvo E."/>
        </authorList>
    </citation>
    <scope>NUCLEOTIDE SEQUENCE</scope>
    <source>
        <tissue evidence="5">Salivary glands</tissue>
    </source>
</reference>
<dbReference type="GO" id="GO:0000226">
    <property type="term" value="P:microtubule cytoskeleton organization"/>
    <property type="evidence" value="ECO:0007669"/>
    <property type="project" value="TreeGrafter"/>
</dbReference>
<dbReference type="EMBL" id="GANO01004286">
    <property type="protein sequence ID" value="JAB55585.1"/>
    <property type="molecule type" value="mRNA"/>
</dbReference>
<feature type="compositionally biased region" description="Low complexity" evidence="4">
    <location>
        <begin position="241"/>
        <end position="270"/>
    </location>
</feature>
<dbReference type="PROSITE" id="PS51221">
    <property type="entry name" value="TTL"/>
    <property type="match status" value="1"/>
</dbReference>
<protein>
    <submittedName>
        <fullName evidence="5">Putative tubulin polyglutamylase ttll4</fullName>
    </submittedName>
</protein>